<dbReference type="GO" id="GO:0042645">
    <property type="term" value="C:mitochondrial nucleoid"/>
    <property type="evidence" value="ECO:0007669"/>
    <property type="project" value="TreeGrafter"/>
</dbReference>
<evidence type="ECO:0000313" key="3">
    <source>
        <dbReference type="EMBL" id="EXB38634.1"/>
    </source>
</evidence>
<sequence>MNRLLLSENPAKFLSLSNRAAEKSRQTIKGQRNVRNHAHQLHMKAVRFLAKTKILIPLLSSHQRFVPFSSYPATAATNPRFRNSFFDESEGSSAVYKHALKFQRPTTIRWQDRLFNSASFIGTVVRPVEALNAAENGNLCAYTVLSVSLPHQSRGGFRILLKVQGEMAEMCFKHLKENDLVYVSGRLFTSTKADENGSLRLLYKVLVKELNYVTQRRDPISQKYEEPESAEGRAARLEKWRDRLHLWQVFFSNPYEWWDNRKQKLYPGSPDFKHKDTGEALWLSPNDPPWIKKQLQLLDLEMGLGEPVGCRACLSKWEYDA</sequence>
<dbReference type="Proteomes" id="UP000030645">
    <property type="component" value="Unassembled WGS sequence"/>
</dbReference>
<evidence type="ECO:0000256" key="1">
    <source>
        <dbReference type="ARBA" id="ARBA00023125"/>
    </source>
</evidence>
<dbReference type="PROSITE" id="PS50935">
    <property type="entry name" value="SSB"/>
    <property type="match status" value="1"/>
</dbReference>
<name>W9QJF5_9ROSA</name>
<dbReference type="GO" id="GO:0003697">
    <property type="term" value="F:single-stranded DNA binding"/>
    <property type="evidence" value="ECO:0007669"/>
    <property type="project" value="InterPro"/>
</dbReference>
<dbReference type="GO" id="GO:0006264">
    <property type="term" value="P:mitochondrial DNA replication"/>
    <property type="evidence" value="ECO:0007669"/>
    <property type="project" value="TreeGrafter"/>
</dbReference>
<dbReference type="PANTHER" id="PTHR10302">
    <property type="entry name" value="SINGLE-STRANDED DNA-BINDING PROTEIN"/>
    <property type="match status" value="1"/>
</dbReference>
<accession>W9QJF5</accession>
<keyword evidence="4" id="KW-1185">Reference proteome</keyword>
<dbReference type="InterPro" id="IPR011344">
    <property type="entry name" value="ssDNA-bd"/>
</dbReference>
<proteinExistence type="predicted"/>
<dbReference type="KEGG" id="mnt:21397588"/>
<dbReference type="PANTHER" id="PTHR10302:SF18">
    <property type="entry name" value="PROTEIN OSB1, MITOCHONDRIAL"/>
    <property type="match status" value="1"/>
</dbReference>
<dbReference type="SUPFAM" id="SSF50249">
    <property type="entry name" value="Nucleic acid-binding proteins"/>
    <property type="match status" value="1"/>
</dbReference>
<dbReference type="Gene3D" id="2.40.50.140">
    <property type="entry name" value="Nucleic acid-binding proteins"/>
    <property type="match status" value="1"/>
</dbReference>
<dbReference type="OrthoDB" id="1078367at2759"/>
<evidence type="ECO:0000256" key="2">
    <source>
        <dbReference type="PROSITE-ProRule" id="PRU00252"/>
    </source>
</evidence>
<keyword evidence="1 2" id="KW-0238">DNA-binding</keyword>
<dbReference type="InterPro" id="IPR000424">
    <property type="entry name" value="Primosome_PriB/ssb"/>
</dbReference>
<protein>
    <recommendedName>
        <fullName evidence="5">Protein OSB1</fullName>
    </recommendedName>
</protein>
<dbReference type="InterPro" id="IPR012340">
    <property type="entry name" value="NA-bd_OB-fold"/>
</dbReference>
<evidence type="ECO:0000313" key="4">
    <source>
        <dbReference type="Proteomes" id="UP000030645"/>
    </source>
</evidence>
<evidence type="ECO:0008006" key="5">
    <source>
        <dbReference type="Google" id="ProtNLM"/>
    </source>
</evidence>
<organism evidence="3 4">
    <name type="scientific">Morus notabilis</name>
    <dbReference type="NCBI Taxonomy" id="981085"/>
    <lineage>
        <taxon>Eukaryota</taxon>
        <taxon>Viridiplantae</taxon>
        <taxon>Streptophyta</taxon>
        <taxon>Embryophyta</taxon>
        <taxon>Tracheophyta</taxon>
        <taxon>Spermatophyta</taxon>
        <taxon>Magnoliopsida</taxon>
        <taxon>eudicotyledons</taxon>
        <taxon>Gunneridae</taxon>
        <taxon>Pentapetalae</taxon>
        <taxon>rosids</taxon>
        <taxon>fabids</taxon>
        <taxon>Rosales</taxon>
        <taxon>Moraceae</taxon>
        <taxon>Moreae</taxon>
        <taxon>Morus</taxon>
    </lineage>
</organism>
<dbReference type="STRING" id="981085.W9QJF5"/>
<dbReference type="eggNOG" id="ENOG502S048">
    <property type="taxonomic scope" value="Eukaryota"/>
</dbReference>
<dbReference type="AlphaFoldDB" id="W9QJF5"/>
<gene>
    <name evidence="3" type="ORF">L484_014448</name>
</gene>
<reference evidence="4" key="1">
    <citation type="submission" date="2013-01" db="EMBL/GenBank/DDBJ databases">
        <title>Draft Genome Sequence of a Mulberry Tree, Morus notabilis C.K. Schneid.</title>
        <authorList>
            <person name="He N."/>
            <person name="Zhao S."/>
        </authorList>
    </citation>
    <scope>NUCLEOTIDE SEQUENCE</scope>
</reference>
<dbReference type="EMBL" id="KE343700">
    <property type="protein sequence ID" value="EXB38634.1"/>
    <property type="molecule type" value="Genomic_DNA"/>
</dbReference>